<keyword evidence="4" id="KW-1185">Reference proteome</keyword>
<gene>
    <name evidence="3" type="ORF">SK128_021127</name>
</gene>
<dbReference type="Proteomes" id="UP001381693">
    <property type="component" value="Unassembled WGS sequence"/>
</dbReference>
<feature type="region of interest" description="Disordered" evidence="2">
    <location>
        <begin position="81"/>
        <end position="101"/>
    </location>
</feature>
<dbReference type="PANTHER" id="PTHR12932:SF9">
    <property type="entry name" value="TUBULIN POLYMERIZATION-PROMOTING PROTEIN HOMOLOG"/>
    <property type="match status" value="1"/>
</dbReference>
<dbReference type="InterPro" id="IPR008907">
    <property type="entry name" value="TPP/p25"/>
</dbReference>
<dbReference type="GO" id="GO:0046785">
    <property type="term" value="P:microtubule polymerization"/>
    <property type="evidence" value="ECO:0007669"/>
    <property type="project" value="InterPro"/>
</dbReference>
<organism evidence="3 4">
    <name type="scientific">Halocaridina rubra</name>
    <name type="common">Hawaiian red shrimp</name>
    <dbReference type="NCBI Taxonomy" id="373956"/>
    <lineage>
        <taxon>Eukaryota</taxon>
        <taxon>Metazoa</taxon>
        <taxon>Ecdysozoa</taxon>
        <taxon>Arthropoda</taxon>
        <taxon>Crustacea</taxon>
        <taxon>Multicrustacea</taxon>
        <taxon>Malacostraca</taxon>
        <taxon>Eumalacostraca</taxon>
        <taxon>Eucarida</taxon>
        <taxon>Decapoda</taxon>
        <taxon>Pleocyemata</taxon>
        <taxon>Caridea</taxon>
        <taxon>Atyoidea</taxon>
        <taxon>Atyidae</taxon>
        <taxon>Halocaridina</taxon>
    </lineage>
</organism>
<name>A0AAN8XD66_HALRR</name>
<comment type="caution">
    <text evidence="3">The sequence shown here is derived from an EMBL/GenBank/DDBJ whole genome shotgun (WGS) entry which is preliminary data.</text>
</comment>
<accession>A0AAN8XD66</accession>
<dbReference type="Pfam" id="PF05517">
    <property type="entry name" value="p25-alpha"/>
    <property type="match status" value="1"/>
</dbReference>
<evidence type="ECO:0000313" key="3">
    <source>
        <dbReference type="EMBL" id="KAK7079323.1"/>
    </source>
</evidence>
<dbReference type="SUPFAM" id="SSF47473">
    <property type="entry name" value="EF-hand"/>
    <property type="match status" value="1"/>
</dbReference>
<dbReference type="GO" id="GO:0001578">
    <property type="term" value="P:microtubule bundle formation"/>
    <property type="evidence" value="ECO:0007669"/>
    <property type="project" value="TreeGrafter"/>
</dbReference>
<sequence>MERKRLIFIEIETKKITFVEFEKYLDEIAKSKKIDVKDIKSKLQDCGAPGTSGTTSVVKSSAIDRLTDTKKFTGSHKLRFDSTGRGKGIAGRKDVPDTSGYVTGYKNKNTYDKSH</sequence>
<dbReference type="InterPro" id="IPR011992">
    <property type="entry name" value="EF-hand-dom_pair"/>
</dbReference>
<dbReference type="EMBL" id="JAXCGZ010007549">
    <property type="protein sequence ID" value="KAK7079323.1"/>
    <property type="molecule type" value="Genomic_DNA"/>
</dbReference>
<dbReference type="GO" id="GO:0005874">
    <property type="term" value="C:microtubule"/>
    <property type="evidence" value="ECO:0007669"/>
    <property type="project" value="TreeGrafter"/>
</dbReference>
<dbReference type="GO" id="GO:0015631">
    <property type="term" value="F:tubulin binding"/>
    <property type="evidence" value="ECO:0007669"/>
    <property type="project" value="InterPro"/>
</dbReference>
<dbReference type="PANTHER" id="PTHR12932">
    <property type="entry name" value="P25 ALPHA-RELATED"/>
    <property type="match status" value="1"/>
</dbReference>
<dbReference type="AlphaFoldDB" id="A0AAN8XD66"/>
<evidence type="ECO:0000313" key="4">
    <source>
        <dbReference type="Proteomes" id="UP001381693"/>
    </source>
</evidence>
<comment type="similarity">
    <text evidence="1">Belongs to the TPPP family.</text>
</comment>
<dbReference type="GO" id="GO:0032273">
    <property type="term" value="P:positive regulation of protein polymerization"/>
    <property type="evidence" value="ECO:0007669"/>
    <property type="project" value="TreeGrafter"/>
</dbReference>
<reference evidence="3 4" key="1">
    <citation type="submission" date="2023-11" db="EMBL/GenBank/DDBJ databases">
        <title>Halocaridina rubra genome assembly.</title>
        <authorList>
            <person name="Smith C."/>
        </authorList>
    </citation>
    <scope>NUCLEOTIDE SEQUENCE [LARGE SCALE GENOMIC DNA]</scope>
    <source>
        <strain evidence="3">EP-1</strain>
        <tissue evidence="3">Whole</tissue>
    </source>
</reference>
<proteinExistence type="inferred from homology"/>
<evidence type="ECO:0000256" key="2">
    <source>
        <dbReference type="SAM" id="MobiDB-lite"/>
    </source>
</evidence>
<evidence type="ECO:0000256" key="1">
    <source>
        <dbReference type="ARBA" id="ARBA00010994"/>
    </source>
</evidence>
<protein>
    <recommendedName>
        <fullName evidence="5">TPPP family protein</fullName>
    </recommendedName>
</protein>
<evidence type="ECO:0008006" key="5">
    <source>
        <dbReference type="Google" id="ProtNLM"/>
    </source>
</evidence>